<comment type="caution">
    <text evidence="1">The sequence shown here is derived from an EMBL/GenBank/DDBJ whole genome shotgun (WGS) entry which is preliminary data.</text>
</comment>
<dbReference type="Proteomes" id="UP000735302">
    <property type="component" value="Unassembled WGS sequence"/>
</dbReference>
<gene>
    <name evidence="1" type="ORF">PoB_007099500</name>
</gene>
<protein>
    <submittedName>
        <fullName evidence="1">Uncharacterized protein</fullName>
    </submittedName>
</protein>
<reference evidence="1 2" key="1">
    <citation type="journal article" date="2021" name="Elife">
        <title>Chloroplast acquisition without the gene transfer in kleptoplastic sea slugs, Plakobranchus ocellatus.</title>
        <authorList>
            <person name="Maeda T."/>
            <person name="Takahashi S."/>
            <person name="Yoshida T."/>
            <person name="Shimamura S."/>
            <person name="Takaki Y."/>
            <person name="Nagai Y."/>
            <person name="Toyoda A."/>
            <person name="Suzuki Y."/>
            <person name="Arimoto A."/>
            <person name="Ishii H."/>
            <person name="Satoh N."/>
            <person name="Nishiyama T."/>
            <person name="Hasebe M."/>
            <person name="Maruyama T."/>
            <person name="Minagawa J."/>
            <person name="Obokata J."/>
            <person name="Shigenobu S."/>
        </authorList>
    </citation>
    <scope>NUCLEOTIDE SEQUENCE [LARGE SCALE GENOMIC DNA]</scope>
</reference>
<evidence type="ECO:0000313" key="1">
    <source>
        <dbReference type="EMBL" id="GFO44490.1"/>
    </source>
</evidence>
<dbReference type="EMBL" id="BLXT01007956">
    <property type="protein sequence ID" value="GFO44490.1"/>
    <property type="molecule type" value="Genomic_DNA"/>
</dbReference>
<organism evidence="1 2">
    <name type="scientific">Plakobranchus ocellatus</name>
    <dbReference type="NCBI Taxonomy" id="259542"/>
    <lineage>
        <taxon>Eukaryota</taxon>
        <taxon>Metazoa</taxon>
        <taxon>Spiralia</taxon>
        <taxon>Lophotrochozoa</taxon>
        <taxon>Mollusca</taxon>
        <taxon>Gastropoda</taxon>
        <taxon>Heterobranchia</taxon>
        <taxon>Euthyneura</taxon>
        <taxon>Panpulmonata</taxon>
        <taxon>Sacoglossa</taxon>
        <taxon>Placobranchoidea</taxon>
        <taxon>Plakobranchidae</taxon>
        <taxon>Plakobranchus</taxon>
    </lineage>
</organism>
<dbReference type="AlphaFoldDB" id="A0AAV4DKE7"/>
<accession>A0AAV4DKE7</accession>
<sequence>MGCWSPAKDALACEITESLRSTCCGLATHNSQRRQANILRIWKLKPATEINSESRWLTECRGFCIRPVHNKVISGFQALRQARAPVAGLETDRRVPADLRWTRDRV</sequence>
<name>A0AAV4DKE7_9GAST</name>
<keyword evidence="2" id="KW-1185">Reference proteome</keyword>
<evidence type="ECO:0000313" key="2">
    <source>
        <dbReference type="Proteomes" id="UP000735302"/>
    </source>
</evidence>
<proteinExistence type="predicted"/>